<protein>
    <submittedName>
        <fullName evidence="2">Uncharacterized protein</fullName>
    </submittedName>
</protein>
<evidence type="ECO:0000313" key="3">
    <source>
        <dbReference type="Proteomes" id="UP000234323"/>
    </source>
</evidence>
<gene>
    <name evidence="2" type="ORF">RhiirA4_470172</name>
</gene>
<comment type="caution">
    <text evidence="2">The sequence shown here is derived from an EMBL/GenBank/DDBJ whole genome shotgun (WGS) entry which is preliminary data.</text>
</comment>
<dbReference type="EMBL" id="LLXI01001217">
    <property type="protein sequence ID" value="PKY52505.1"/>
    <property type="molecule type" value="Genomic_DNA"/>
</dbReference>
<feature type="chain" id="PRO_5014193394" evidence="1">
    <location>
        <begin position="29"/>
        <end position="383"/>
    </location>
</feature>
<name>A0A2I1H0U5_9GLOM</name>
<sequence>MKFMSRRVVLYFFFLICVNHISYPRVESTELKLTENSHNELSSNVMKALIMLEIASLSLRSAYVRADSSLWSFVNLRSSVTNEVKVYSIQILPIIRHLQEFSETYDAISFDEFKEDVHVLAKEAEENYKLSKYVSELHKAVYAEFKKLEDQANIVLNDLQMETRRYEAKLRRKAREKDELALVLAFIPIVNSIAPPIIASEQKAIIAQEIAINEEKKLAVAGAKAIKETLVESINEFINAIGILGILFPLEFLAEKVQIYLIHTNMGFYIGVVTQFFEILHQELLTFSNKYEKLKEDQAKIHFILIKKKAATLVSACRFFMNRIPEFMAIPDNHDQNYVQKWLSKKKAEINGENLSFLEWGKKWFRSNKEIANLLGLPSNDDR</sequence>
<reference evidence="2 3" key="1">
    <citation type="submission" date="2015-10" db="EMBL/GenBank/DDBJ databases">
        <title>Genome analyses suggest a sexual origin of heterokaryosis in a supposedly ancient asexual fungus.</title>
        <authorList>
            <person name="Ropars J."/>
            <person name="Sedzielewska K."/>
            <person name="Noel J."/>
            <person name="Charron P."/>
            <person name="Farinelli L."/>
            <person name="Marton T."/>
            <person name="Kruger M."/>
            <person name="Pelin A."/>
            <person name="Brachmann A."/>
            <person name="Corradi N."/>
        </authorList>
    </citation>
    <scope>NUCLEOTIDE SEQUENCE [LARGE SCALE GENOMIC DNA]</scope>
    <source>
        <strain evidence="2 3">A4</strain>
    </source>
</reference>
<dbReference type="VEuPathDB" id="FungiDB:RhiirA1_453757"/>
<dbReference type="VEuPathDB" id="FungiDB:RhiirFUN_005887"/>
<dbReference type="VEuPathDB" id="FungiDB:FUN_003749"/>
<accession>A0A2I1H0U5</accession>
<evidence type="ECO:0000256" key="1">
    <source>
        <dbReference type="SAM" id="SignalP"/>
    </source>
</evidence>
<organism evidence="2 3">
    <name type="scientific">Rhizophagus irregularis</name>
    <dbReference type="NCBI Taxonomy" id="588596"/>
    <lineage>
        <taxon>Eukaryota</taxon>
        <taxon>Fungi</taxon>
        <taxon>Fungi incertae sedis</taxon>
        <taxon>Mucoromycota</taxon>
        <taxon>Glomeromycotina</taxon>
        <taxon>Glomeromycetes</taxon>
        <taxon>Glomerales</taxon>
        <taxon>Glomeraceae</taxon>
        <taxon>Rhizophagus</taxon>
    </lineage>
</organism>
<feature type="signal peptide" evidence="1">
    <location>
        <begin position="1"/>
        <end position="28"/>
    </location>
</feature>
<dbReference type="Proteomes" id="UP000234323">
    <property type="component" value="Unassembled WGS sequence"/>
</dbReference>
<keyword evidence="3" id="KW-1185">Reference proteome</keyword>
<keyword evidence="1" id="KW-0732">Signal</keyword>
<dbReference type="AlphaFoldDB" id="A0A2I1H0U5"/>
<evidence type="ECO:0000313" key="2">
    <source>
        <dbReference type="EMBL" id="PKY52505.1"/>
    </source>
</evidence>
<proteinExistence type="predicted"/>